<protein>
    <submittedName>
        <fullName evidence="7">Flavodoxin family protein</fullName>
    </submittedName>
</protein>
<dbReference type="Gene3D" id="3.40.50.360">
    <property type="match status" value="1"/>
</dbReference>
<dbReference type="Pfam" id="PF03358">
    <property type="entry name" value="FMN_red"/>
    <property type="match status" value="1"/>
</dbReference>
<evidence type="ECO:0000256" key="5">
    <source>
        <dbReference type="ARBA" id="ARBA00038292"/>
    </source>
</evidence>
<dbReference type="EMBL" id="SUTG01000006">
    <property type="protein sequence ID" value="MBE6512002.1"/>
    <property type="molecule type" value="Genomic_DNA"/>
</dbReference>
<evidence type="ECO:0000259" key="6">
    <source>
        <dbReference type="Pfam" id="PF03358"/>
    </source>
</evidence>
<comment type="similarity">
    <text evidence="5">Belongs to the SsuE family. Isf subfamily.</text>
</comment>
<dbReference type="Proteomes" id="UP000732619">
    <property type="component" value="Unassembled WGS sequence"/>
</dbReference>
<dbReference type="InterPro" id="IPR029039">
    <property type="entry name" value="Flavoprotein-like_sf"/>
</dbReference>
<evidence type="ECO:0000256" key="4">
    <source>
        <dbReference type="ARBA" id="ARBA00022643"/>
    </source>
</evidence>
<dbReference type="GO" id="GO:0016491">
    <property type="term" value="F:oxidoreductase activity"/>
    <property type="evidence" value="ECO:0007669"/>
    <property type="project" value="InterPro"/>
</dbReference>
<keyword evidence="4" id="KW-0288">FMN</keyword>
<proteinExistence type="inferred from homology"/>
<sequence>MDIVAIMGSPRKHGNTDMLLDEMIKGAEEKGHNVKKYYIGDLEVHPCRACGVCMQGKDCVFDDDGLTVTHEIAKADGLIVSSPIYFGQMTGALKVLIDRFYGITHNPLIPLSGKVVLIFTHLGPEGYYDSYIELSKIQPFMMNMGYEVMDVLDVGSLGDVRAQPKKLNEAYEIGKRF</sequence>
<accession>A0A8T3VL96</accession>
<comment type="cofactor">
    <cofactor evidence="2">
        <name>[4Fe-4S] cluster</name>
        <dbReference type="ChEBI" id="CHEBI:49883"/>
    </cofactor>
</comment>
<evidence type="ECO:0000313" key="7">
    <source>
        <dbReference type="EMBL" id="MBE6512002.1"/>
    </source>
</evidence>
<evidence type="ECO:0000256" key="2">
    <source>
        <dbReference type="ARBA" id="ARBA00001966"/>
    </source>
</evidence>
<evidence type="ECO:0000313" key="8">
    <source>
        <dbReference type="Proteomes" id="UP000732619"/>
    </source>
</evidence>
<dbReference type="AlphaFoldDB" id="A0A8T3VL96"/>
<gene>
    <name evidence="7" type="ORF">E7Z75_02460</name>
</gene>
<reference evidence="7" key="1">
    <citation type="submission" date="2019-04" db="EMBL/GenBank/DDBJ databases">
        <title>Evolution of Biomass-Degrading Anaerobic Consortia Revealed by Metagenomics.</title>
        <authorList>
            <person name="Peng X."/>
        </authorList>
    </citation>
    <scope>NUCLEOTIDE SEQUENCE</scope>
    <source>
        <strain evidence="7">SIG14</strain>
    </source>
</reference>
<organism evidence="7 8">
    <name type="scientific">Methanobrevibacter olleyae</name>
    <dbReference type="NCBI Taxonomy" id="294671"/>
    <lineage>
        <taxon>Archaea</taxon>
        <taxon>Methanobacteriati</taxon>
        <taxon>Methanobacteriota</taxon>
        <taxon>Methanomada group</taxon>
        <taxon>Methanobacteria</taxon>
        <taxon>Methanobacteriales</taxon>
        <taxon>Methanobacteriaceae</taxon>
        <taxon>Methanobrevibacter</taxon>
    </lineage>
</organism>
<evidence type="ECO:0000256" key="1">
    <source>
        <dbReference type="ARBA" id="ARBA00001917"/>
    </source>
</evidence>
<dbReference type="InterPro" id="IPR005025">
    <property type="entry name" value="FMN_Rdtase-like_dom"/>
</dbReference>
<feature type="domain" description="NADPH-dependent FMN reductase-like" evidence="6">
    <location>
        <begin position="1"/>
        <end position="127"/>
    </location>
</feature>
<evidence type="ECO:0000256" key="3">
    <source>
        <dbReference type="ARBA" id="ARBA00022630"/>
    </source>
</evidence>
<dbReference type="SUPFAM" id="SSF52218">
    <property type="entry name" value="Flavoproteins"/>
    <property type="match status" value="1"/>
</dbReference>
<name>A0A8T3VL96_METOL</name>
<dbReference type="InterPro" id="IPR051796">
    <property type="entry name" value="ISF_SsuE-like"/>
</dbReference>
<dbReference type="PANTHER" id="PTHR43278">
    <property type="entry name" value="NAD(P)H-DEPENDENT FMN-CONTAINING OXIDOREDUCTASE YWQN-RELATED"/>
    <property type="match status" value="1"/>
</dbReference>
<keyword evidence="3" id="KW-0285">Flavoprotein</keyword>
<dbReference type="PANTHER" id="PTHR43278:SF2">
    <property type="entry name" value="IRON-SULFUR FLAVOPROTEIN"/>
    <property type="match status" value="1"/>
</dbReference>
<comment type="caution">
    <text evidence="7">The sequence shown here is derived from an EMBL/GenBank/DDBJ whole genome shotgun (WGS) entry which is preliminary data.</text>
</comment>
<comment type="cofactor">
    <cofactor evidence="1">
        <name>FMN</name>
        <dbReference type="ChEBI" id="CHEBI:58210"/>
    </cofactor>
</comment>